<dbReference type="Proteomes" id="UP000755551">
    <property type="component" value="Unassembled WGS sequence"/>
</dbReference>
<evidence type="ECO:0000313" key="3">
    <source>
        <dbReference type="EMBL" id="MBV0934489.1"/>
    </source>
</evidence>
<evidence type="ECO:0000256" key="1">
    <source>
        <dbReference type="SAM" id="MobiDB-lite"/>
    </source>
</evidence>
<gene>
    <name evidence="3" type="ORF">KTN04_14205</name>
</gene>
<evidence type="ECO:0000256" key="2">
    <source>
        <dbReference type="SAM" id="SignalP"/>
    </source>
</evidence>
<evidence type="ECO:0000313" key="4">
    <source>
        <dbReference type="Proteomes" id="UP000755551"/>
    </source>
</evidence>
<organism evidence="3 4">
    <name type="scientific">Marinobacterium weihaiense</name>
    <dbReference type="NCBI Taxonomy" id="2851016"/>
    <lineage>
        <taxon>Bacteria</taxon>
        <taxon>Pseudomonadati</taxon>
        <taxon>Pseudomonadota</taxon>
        <taxon>Gammaproteobacteria</taxon>
        <taxon>Oceanospirillales</taxon>
        <taxon>Oceanospirillaceae</taxon>
        <taxon>Marinobacterium</taxon>
    </lineage>
</organism>
<keyword evidence="2" id="KW-0732">Signal</keyword>
<keyword evidence="4" id="KW-1185">Reference proteome</keyword>
<accession>A0ABS6MF74</accession>
<comment type="caution">
    <text evidence="3">The sequence shown here is derived from an EMBL/GenBank/DDBJ whole genome shotgun (WGS) entry which is preliminary data.</text>
</comment>
<feature type="region of interest" description="Disordered" evidence="1">
    <location>
        <begin position="80"/>
        <end position="111"/>
    </location>
</feature>
<feature type="signal peptide" evidence="2">
    <location>
        <begin position="1"/>
        <end position="18"/>
    </location>
</feature>
<sequence>MKPLFGLMLLAVSTALQAAPMTLGEHLQRLRREVCQAPTAVQMAQVQAALTAFWQKTPGVFRVERLQLSRLPGKDTWLLHEPEQTARGGRGAVVEPVGPSRDLSAGATPVL</sequence>
<feature type="chain" id="PRO_5046898400" evidence="2">
    <location>
        <begin position="19"/>
        <end position="111"/>
    </location>
</feature>
<dbReference type="EMBL" id="JAHQZT010000025">
    <property type="protein sequence ID" value="MBV0934489.1"/>
    <property type="molecule type" value="Genomic_DNA"/>
</dbReference>
<reference evidence="3 4" key="1">
    <citation type="submission" date="2021-06" db="EMBL/GenBank/DDBJ databases">
        <title>Bacterium isolated from marine sediment.</title>
        <authorList>
            <person name="Zhu K.-L."/>
            <person name="Du Z.-J."/>
            <person name="Liang Q.-Y."/>
        </authorList>
    </citation>
    <scope>NUCLEOTIDE SEQUENCE [LARGE SCALE GENOMIC DNA]</scope>
    <source>
        <strain evidence="3 4">A346</strain>
    </source>
</reference>
<protein>
    <submittedName>
        <fullName evidence="3">Uncharacterized protein</fullName>
    </submittedName>
</protein>
<dbReference type="RefSeq" id="WP_217335897.1">
    <property type="nucleotide sequence ID" value="NZ_JAHQZT010000025.1"/>
</dbReference>
<proteinExistence type="predicted"/>
<name>A0ABS6MF74_9GAMM</name>